<comment type="subcellular location">
    <subcellularLocation>
        <location evidence="1">Cell membrane</location>
        <topology evidence="1">Multi-pass membrane protein</topology>
    </subcellularLocation>
</comment>
<dbReference type="InterPro" id="IPR001851">
    <property type="entry name" value="ABC_transp_permease"/>
</dbReference>
<keyword evidence="3" id="KW-1003">Cell membrane</keyword>
<evidence type="ECO:0000256" key="8">
    <source>
        <dbReference type="ARBA" id="ARBA00037998"/>
    </source>
</evidence>
<evidence type="ECO:0000313" key="11">
    <source>
        <dbReference type="Proteomes" id="UP000755585"/>
    </source>
</evidence>
<feature type="transmembrane region" description="Helical" evidence="9">
    <location>
        <begin position="45"/>
        <end position="71"/>
    </location>
</feature>
<evidence type="ECO:0000313" key="10">
    <source>
        <dbReference type="EMBL" id="MBP2351460.1"/>
    </source>
</evidence>
<accession>A0ABS4UIK9</accession>
<keyword evidence="4 9" id="KW-0812">Transmembrane</keyword>
<keyword evidence="5" id="KW-0029">Amino-acid transport</keyword>
<keyword evidence="11" id="KW-1185">Reference proteome</keyword>
<dbReference type="EMBL" id="JAGINT010000001">
    <property type="protein sequence ID" value="MBP2351460.1"/>
    <property type="molecule type" value="Genomic_DNA"/>
</dbReference>
<keyword evidence="7 9" id="KW-0472">Membrane</keyword>
<evidence type="ECO:0000256" key="9">
    <source>
        <dbReference type="SAM" id="Phobius"/>
    </source>
</evidence>
<organism evidence="10 11">
    <name type="scientific">Kribbella aluminosa</name>
    <dbReference type="NCBI Taxonomy" id="416017"/>
    <lineage>
        <taxon>Bacteria</taxon>
        <taxon>Bacillati</taxon>
        <taxon>Actinomycetota</taxon>
        <taxon>Actinomycetes</taxon>
        <taxon>Propionibacteriales</taxon>
        <taxon>Kribbellaceae</taxon>
        <taxon>Kribbella</taxon>
    </lineage>
</organism>
<feature type="transmembrane region" description="Helical" evidence="9">
    <location>
        <begin position="130"/>
        <end position="154"/>
    </location>
</feature>
<dbReference type="CDD" id="cd06582">
    <property type="entry name" value="TM_PBP1_LivH_like"/>
    <property type="match status" value="1"/>
</dbReference>
<sequence>MLTLWLGICIGSVYVLVATGFNLVFVASGTFNFAQPQFLVLGTFLAYAAVFTWHVSAWVALPVGLVAGAAIGAAEERLAIRPVMSNGVNAELVTMVGWSVTMQGIVLLIWKENPLAVKGIAGDQVFTVLGTRITAGQGLLVLVALALALGLHLWSHRTRLGIASLATSEDRDVAMLRGINVPRLAVGAFAAAGGLLAAMGPIAGPTTFAVYSLGDTVVLYAFLAMAIGGFGHNIGAIIGGLGLGIFQAEISLHWGDKWISVLTFTLLLSVLLLRPQGLFGERNERVV</sequence>
<protein>
    <submittedName>
        <fullName evidence="10">Branched-chain amino acid transport system permease protein</fullName>
    </submittedName>
</protein>
<dbReference type="RefSeq" id="WP_209694358.1">
    <property type="nucleotide sequence ID" value="NZ_BAAAVU010000042.1"/>
</dbReference>
<comment type="similarity">
    <text evidence="8">Belongs to the binding-protein-dependent transport system permease family. LivHM subfamily.</text>
</comment>
<keyword evidence="2" id="KW-0813">Transport</keyword>
<dbReference type="Pfam" id="PF02653">
    <property type="entry name" value="BPD_transp_2"/>
    <property type="match status" value="1"/>
</dbReference>
<comment type="caution">
    <text evidence="10">The sequence shown here is derived from an EMBL/GenBank/DDBJ whole genome shotgun (WGS) entry which is preliminary data.</text>
</comment>
<evidence type="ECO:0000256" key="2">
    <source>
        <dbReference type="ARBA" id="ARBA00022448"/>
    </source>
</evidence>
<evidence type="ECO:0000256" key="7">
    <source>
        <dbReference type="ARBA" id="ARBA00023136"/>
    </source>
</evidence>
<gene>
    <name evidence="10" type="ORF">JOF29_002543</name>
</gene>
<evidence type="ECO:0000256" key="3">
    <source>
        <dbReference type="ARBA" id="ARBA00022475"/>
    </source>
</evidence>
<keyword evidence="6 9" id="KW-1133">Transmembrane helix</keyword>
<name>A0ABS4UIK9_9ACTN</name>
<evidence type="ECO:0000256" key="5">
    <source>
        <dbReference type="ARBA" id="ARBA00022970"/>
    </source>
</evidence>
<feature type="transmembrane region" description="Helical" evidence="9">
    <location>
        <begin position="5"/>
        <end position="25"/>
    </location>
</feature>
<feature type="transmembrane region" description="Helical" evidence="9">
    <location>
        <begin position="217"/>
        <end position="246"/>
    </location>
</feature>
<dbReference type="Proteomes" id="UP000755585">
    <property type="component" value="Unassembled WGS sequence"/>
</dbReference>
<feature type="transmembrane region" description="Helical" evidence="9">
    <location>
        <begin position="258"/>
        <end position="277"/>
    </location>
</feature>
<dbReference type="PANTHER" id="PTHR11795:SF445">
    <property type="entry name" value="AMINO ACID ABC TRANSPORTER PERMEASE PROTEIN"/>
    <property type="match status" value="1"/>
</dbReference>
<dbReference type="InterPro" id="IPR052157">
    <property type="entry name" value="BCAA_transport_permease"/>
</dbReference>
<evidence type="ECO:0000256" key="1">
    <source>
        <dbReference type="ARBA" id="ARBA00004651"/>
    </source>
</evidence>
<reference evidence="10 11" key="1">
    <citation type="submission" date="2021-03" db="EMBL/GenBank/DDBJ databases">
        <title>Sequencing the genomes of 1000 actinobacteria strains.</title>
        <authorList>
            <person name="Klenk H.-P."/>
        </authorList>
    </citation>
    <scope>NUCLEOTIDE SEQUENCE [LARGE SCALE GENOMIC DNA]</scope>
    <source>
        <strain evidence="10 11">DSM 18824</strain>
    </source>
</reference>
<evidence type="ECO:0000256" key="4">
    <source>
        <dbReference type="ARBA" id="ARBA00022692"/>
    </source>
</evidence>
<proteinExistence type="inferred from homology"/>
<evidence type="ECO:0000256" key="6">
    <source>
        <dbReference type="ARBA" id="ARBA00022989"/>
    </source>
</evidence>
<feature type="transmembrane region" description="Helical" evidence="9">
    <location>
        <begin position="184"/>
        <end position="211"/>
    </location>
</feature>
<dbReference type="PANTHER" id="PTHR11795">
    <property type="entry name" value="BRANCHED-CHAIN AMINO ACID TRANSPORT SYSTEM PERMEASE PROTEIN LIVH"/>
    <property type="match status" value="1"/>
</dbReference>